<dbReference type="InterPro" id="IPR036909">
    <property type="entry name" value="Cyt_c-like_dom_sf"/>
</dbReference>
<evidence type="ECO:0000256" key="3">
    <source>
        <dbReference type="ARBA" id="ARBA00022617"/>
    </source>
</evidence>
<evidence type="ECO:0000313" key="10">
    <source>
        <dbReference type="EMBL" id="MFH6982856.1"/>
    </source>
</evidence>
<evidence type="ECO:0000256" key="5">
    <source>
        <dbReference type="ARBA" id="ARBA00022729"/>
    </source>
</evidence>
<reference evidence="10 11" key="1">
    <citation type="journal article" date="2013" name="Int. J. Syst. Evol. Microbiol.">
        <title>Marinoscillum luteum sp. nov., isolated from marine sediment.</title>
        <authorList>
            <person name="Cha I.T."/>
            <person name="Park S.J."/>
            <person name="Kim S.J."/>
            <person name="Kim J.G."/>
            <person name="Jung M.Y."/>
            <person name="Shin K.S."/>
            <person name="Kwon K.K."/>
            <person name="Yang S.H."/>
            <person name="Seo Y.S."/>
            <person name="Rhee S.K."/>
        </authorList>
    </citation>
    <scope>NUCLEOTIDE SEQUENCE [LARGE SCALE GENOMIC DNA]</scope>
    <source>
        <strain evidence="10 11">KCTC 23939</strain>
    </source>
</reference>
<comment type="cofactor">
    <cofactor evidence="1">
        <name>pyrroloquinoline quinone</name>
        <dbReference type="ChEBI" id="CHEBI:58442"/>
    </cofactor>
</comment>
<dbReference type="InterPro" id="IPR009056">
    <property type="entry name" value="Cyt_c-like_dom"/>
</dbReference>
<comment type="similarity">
    <text evidence="2">Belongs to the bacterial PQQ dehydrogenase family.</text>
</comment>
<dbReference type="SUPFAM" id="SSF46626">
    <property type="entry name" value="Cytochrome c"/>
    <property type="match status" value="1"/>
</dbReference>
<dbReference type="Gene3D" id="2.140.10.10">
    <property type="entry name" value="Quinoprotein alcohol dehydrogenase-like superfamily"/>
    <property type="match status" value="2"/>
</dbReference>
<dbReference type="InterPro" id="IPR017511">
    <property type="entry name" value="PQQ_mDH"/>
</dbReference>
<dbReference type="Pfam" id="PF01011">
    <property type="entry name" value="PQQ"/>
    <property type="match status" value="2"/>
</dbReference>
<dbReference type="InterPro" id="IPR018391">
    <property type="entry name" value="PQQ_b-propeller_rpt"/>
</dbReference>
<organism evidence="10 11">
    <name type="scientific">Marinoscillum luteum</name>
    <dbReference type="NCBI Taxonomy" id="861051"/>
    <lineage>
        <taxon>Bacteria</taxon>
        <taxon>Pseudomonadati</taxon>
        <taxon>Bacteroidota</taxon>
        <taxon>Cytophagia</taxon>
        <taxon>Cytophagales</taxon>
        <taxon>Reichenbachiellaceae</taxon>
        <taxon>Marinoscillum</taxon>
    </lineage>
</organism>
<name>A0ABW7N5M9_9BACT</name>
<dbReference type="InterPro" id="IPR011047">
    <property type="entry name" value="Quinoprotein_ADH-like_sf"/>
</dbReference>
<evidence type="ECO:0000256" key="7">
    <source>
        <dbReference type="ARBA" id="ARBA00023004"/>
    </source>
</evidence>
<dbReference type="PANTHER" id="PTHR32303">
    <property type="entry name" value="QUINOPROTEIN ALCOHOL DEHYDROGENASE (CYTOCHROME C)"/>
    <property type="match status" value="1"/>
</dbReference>
<accession>A0ABW7N5M9</accession>
<dbReference type="SMART" id="SM00564">
    <property type="entry name" value="PQQ"/>
    <property type="match status" value="6"/>
</dbReference>
<dbReference type="SUPFAM" id="SSF50998">
    <property type="entry name" value="Quinoprotein alcohol dehydrogenase-like"/>
    <property type="match status" value="1"/>
</dbReference>
<evidence type="ECO:0000256" key="8">
    <source>
        <dbReference type="PROSITE-ProRule" id="PRU00433"/>
    </source>
</evidence>
<evidence type="ECO:0000256" key="4">
    <source>
        <dbReference type="ARBA" id="ARBA00022723"/>
    </source>
</evidence>
<dbReference type="PROSITE" id="PS51257">
    <property type="entry name" value="PROKAR_LIPOPROTEIN"/>
    <property type="match status" value="1"/>
</dbReference>
<evidence type="ECO:0000256" key="1">
    <source>
        <dbReference type="ARBA" id="ARBA00001931"/>
    </source>
</evidence>
<evidence type="ECO:0000259" key="9">
    <source>
        <dbReference type="PROSITE" id="PS51007"/>
    </source>
</evidence>
<dbReference type="EMBL" id="JBIPKE010000013">
    <property type="protein sequence ID" value="MFH6982856.1"/>
    <property type="molecule type" value="Genomic_DNA"/>
</dbReference>
<comment type="caution">
    <text evidence="10">The sequence shown here is derived from an EMBL/GenBank/DDBJ whole genome shotgun (WGS) entry which is preliminary data.</text>
</comment>
<keyword evidence="4 8" id="KW-0479">Metal-binding</keyword>
<keyword evidence="7 8" id="KW-0408">Iron</keyword>
<dbReference type="InterPro" id="IPR002372">
    <property type="entry name" value="PQQ_rpt_dom"/>
</dbReference>
<dbReference type="Gene3D" id="1.10.760.10">
    <property type="entry name" value="Cytochrome c-like domain"/>
    <property type="match status" value="1"/>
</dbReference>
<dbReference type="Pfam" id="PF13442">
    <property type="entry name" value="Cytochrome_CBB3"/>
    <property type="match status" value="1"/>
</dbReference>
<dbReference type="PROSITE" id="PS51007">
    <property type="entry name" value="CYTC"/>
    <property type="match status" value="1"/>
</dbReference>
<keyword evidence="5" id="KW-0732">Signal</keyword>
<dbReference type="Proteomes" id="UP001610063">
    <property type="component" value="Unassembled WGS sequence"/>
</dbReference>
<dbReference type="PANTHER" id="PTHR32303:SF4">
    <property type="entry name" value="QUINOPROTEIN GLUCOSE DEHYDROGENASE"/>
    <property type="match status" value="1"/>
</dbReference>
<dbReference type="RefSeq" id="WP_395416491.1">
    <property type="nucleotide sequence ID" value="NZ_JBIPKE010000013.1"/>
</dbReference>
<proteinExistence type="inferred from homology"/>
<keyword evidence="6" id="KW-0560">Oxidoreductase</keyword>
<evidence type="ECO:0000256" key="6">
    <source>
        <dbReference type="ARBA" id="ARBA00023002"/>
    </source>
</evidence>
<keyword evidence="11" id="KW-1185">Reference proteome</keyword>
<gene>
    <name evidence="10" type="ORF">ACHKAR_05380</name>
</gene>
<feature type="domain" description="Cytochrome c" evidence="9">
    <location>
        <begin position="473"/>
        <end position="551"/>
    </location>
</feature>
<keyword evidence="3 8" id="KW-0349">Heme</keyword>
<evidence type="ECO:0000313" key="11">
    <source>
        <dbReference type="Proteomes" id="UP001610063"/>
    </source>
</evidence>
<evidence type="ECO:0000256" key="2">
    <source>
        <dbReference type="ARBA" id="ARBA00008156"/>
    </source>
</evidence>
<dbReference type="CDD" id="cd10280">
    <property type="entry name" value="PQQ_mGDH"/>
    <property type="match status" value="1"/>
</dbReference>
<protein>
    <submittedName>
        <fullName evidence="10">PQQ-binding-like beta-propeller repeat protein</fullName>
    </submittedName>
</protein>
<sequence length="711" mass="77945">MNRIAGTLIILISLLGAGCNDSVTISSDPYKAWDNYLGDAGRTHYSSLTAINRENVTQLQKVWSYEPGDDDGKSYSQCNPLIIGRTLFAASSHFKVFALDAATGVEKWKFDPFEGTDKKDFARGLAAWTDGEQTRIIFTADKYLYALNAETGELVTSFGDGGRIDLTKGLDRDITGLAYQYHAPATVYKDLILMGSLTAETLPAAPGHIRGFDAVTGEQKWIFHTIPHPGEYGYDSWEDTTAYRFIGGANNWTGMTVDETRGILFVPTGSASYDFYGANRKGANLFANSLIALNANTGERIWHFQAVHHDIWDRDFPAPPTLVTVRKDGKSVDAVAQISKSGHVYVFNRETGESLFPIEEKPYPPSELPGEAAWPTQPLPTEPPPFSRQTLTEDDLNPYSNHKEELLTRMKGYQYGGQFIPPSTAGTLLYPGLDGGGEWGGAGYDPTTGILYVNGNEMAWIIKMIELDAEDQDPLTMGKNLYQANCMSCHGADLSGSTFHGAVPALTDVKSRLKPQEMATRIRKGKGSMPAFGYLEEDQVTALIDYLLNWTSDQAEVESNGTKNLEALQYRMEGYQRFVDSDGYPAVKPPWGHLNAIDLNNGTIKWKVPLGEFEELTARGIPKTGTENYGGPVVTAGGLIFIAGTKDPFIRAFDKETGAELWKGRLPRPGLATPATYEVDGRQYVVVAASGGKDTPEKGDEYVAFALPEVE</sequence>